<dbReference type="GO" id="GO:0006646">
    <property type="term" value="P:phosphatidylethanolamine biosynthetic process"/>
    <property type="evidence" value="ECO:0007669"/>
    <property type="project" value="TreeGrafter"/>
</dbReference>
<sequence>MDRAGSKSLGEAFTDAEREIEAALIQIAPWRERGLRYSPVHGGISNVNWRVAVDGKSFFVKIPGRGTEMFIDRAAALAASRRAEALGIGPRVHDYLADQGIEINDFIEGRRPCTNTDFLDATIRANAVGVYRAFNNSGLLPLTKTVFDMIDEHFDQVWSLGGKAPADFEWLSKQYGLARSALEASGIDLVPCFNDPMPGNFMLGADKSIMLIDYEYASNNDRCYDLGVWCGEMFFSDAVENEIIETYFGSFDLAMKARLVVHKALADIKWATWAMVQNKVSTLDFDFYKYGAWKHMRARSIMRDPRWVDYLNSV</sequence>
<reference evidence="1 2" key="1">
    <citation type="submission" date="2019-05" db="EMBL/GenBank/DDBJ databases">
        <authorList>
            <person name="Farhan Ul Haque M."/>
        </authorList>
    </citation>
    <scope>NUCLEOTIDE SEQUENCE [LARGE SCALE GENOMIC DNA]</scope>
    <source>
        <strain evidence="1">2</strain>
    </source>
</reference>
<dbReference type="Pfam" id="PF01633">
    <property type="entry name" value="Choline_kinase"/>
    <property type="match status" value="1"/>
</dbReference>
<dbReference type="AlphaFoldDB" id="A0A8B6M2S3"/>
<dbReference type="InterPro" id="IPR011009">
    <property type="entry name" value="Kinase-like_dom_sf"/>
</dbReference>
<dbReference type="PANTHER" id="PTHR22603:SF66">
    <property type="entry name" value="ETHANOLAMINE KINASE"/>
    <property type="match status" value="1"/>
</dbReference>
<dbReference type="PANTHER" id="PTHR22603">
    <property type="entry name" value="CHOLINE/ETHANOALAMINE KINASE"/>
    <property type="match status" value="1"/>
</dbReference>
<comment type="caution">
    <text evidence="1">The sequence shown here is derived from an EMBL/GenBank/DDBJ whole genome shotgun (WGS) entry which is preliminary data.</text>
</comment>
<dbReference type="Proteomes" id="UP000485880">
    <property type="component" value="Unassembled WGS sequence"/>
</dbReference>
<dbReference type="Gene3D" id="3.90.1200.10">
    <property type="match status" value="1"/>
</dbReference>
<evidence type="ECO:0000313" key="1">
    <source>
        <dbReference type="EMBL" id="VTZ48653.1"/>
    </source>
</evidence>
<evidence type="ECO:0000313" key="2">
    <source>
        <dbReference type="Proteomes" id="UP000485880"/>
    </source>
</evidence>
<name>A0A8B6M2S3_METTU</name>
<accession>A0A8B6M2S3</accession>
<dbReference type="GO" id="GO:0004305">
    <property type="term" value="F:ethanolamine kinase activity"/>
    <property type="evidence" value="ECO:0007669"/>
    <property type="project" value="TreeGrafter"/>
</dbReference>
<proteinExistence type="predicted"/>
<dbReference type="CDD" id="cd05151">
    <property type="entry name" value="ChoK-like"/>
    <property type="match status" value="1"/>
</dbReference>
<keyword evidence="1" id="KW-0418">Kinase</keyword>
<dbReference type="EMBL" id="CABFMQ020000002">
    <property type="protein sequence ID" value="VTZ48653.1"/>
    <property type="molecule type" value="Genomic_DNA"/>
</dbReference>
<keyword evidence="1" id="KW-0808">Transferase</keyword>
<organism evidence="1 2">
    <name type="scientific">Methylocella tundrae</name>
    <dbReference type="NCBI Taxonomy" id="227605"/>
    <lineage>
        <taxon>Bacteria</taxon>
        <taxon>Pseudomonadati</taxon>
        <taxon>Pseudomonadota</taxon>
        <taxon>Alphaproteobacteria</taxon>
        <taxon>Hyphomicrobiales</taxon>
        <taxon>Beijerinckiaceae</taxon>
        <taxon>Methylocella</taxon>
    </lineage>
</organism>
<keyword evidence="2" id="KW-1185">Reference proteome</keyword>
<dbReference type="Gene3D" id="3.30.200.20">
    <property type="entry name" value="Phosphorylase Kinase, domain 1"/>
    <property type="match status" value="1"/>
</dbReference>
<gene>
    <name evidence="1" type="ORF">MPC4_100096</name>
</gene>
<protein>
    <submittedName>
        <fullName evidence="1">Choline/ethanolamine kinase--aminoglycoside phosphotransferase</fullName>
    </submittedName>
</protein>
<dbReference type="SUPFAM" id="SSF56112">
    <property type="entry name" value="Protein kinase-like (PK-like)"/>
    <property type="match status" value="1"/>
</dbReference>
<dbReference type="GO" id="GO:0005737">
    <property type="term" value="C:cytoplasm"/>
    <property type="evidence" value="ECO:0007669"/>
    <property type="project" value="TreeGrafter"/>
</dbReference>
<dbReference type="RefSeq" id="WP_174511156.1">
    <property type="nucleotide sequence ID" value="NZ_CABFMQ020000002.1"/>
</dbReference>